<protein>
    <submittedName>
        <fullName evidence="1">Diiron oxygenase</fullName>
    </submittedName>
</protein>
<dbReference type="Gene3D" id="1.10.620.20">
    <property type="entry name" value="Ribonucleotide Reductase, subunit A"/>
    <property type="match status" value="1"/>
</dbReference>
<dbReference type="Pfam" id="PF11583">
    <property type="entry name" value="AurF"/>
    <property type="match status" value="1"/>
</dbReference>
<organism evidence="1 2">
    <name type="scientific">Luteolibacter arcticus</name>
    <dbReference type="NCBI Taxonomy" id="1581411"/>
    <lineage>
        <taxon>Bacteria</taxon>
        <taxon>Pseudomonadati</taxon>
        <taxon>Verrucomicrobiota</taxon>
        <taxon>Verrucomicrobiia</taxon>
        <taxon>Verrucomicrobiales</taxon>
        <taxon>Verrucomicrobiaceae</taxon>
        <taxon>Luteolibacter</taxon>
    </lineage>
</organism>
<sequence>MPAEAVMPRAEIDFSRPFFPAHLAALSFVPSWRLLEDRHRLRYSQLYALYLNEQTVFFEELLATNVLPALYQRPDRIGADLANDLRQFETEERRHSRWFRELNHRVDPQRFRLEEGSYVFVPMTARTKAVTAWFARHPFTFPCWIWLMLLQEERSIAVGRECLRQDIEPAFRELHRKHLADEIDHVRWDLKLVERIWRPLPLWKRRLQAKLFGFMMAEFFTSPKRAAKAVLQALINEHPELQSLGPQLHLELRALSHSRDYHASLYSRETTPRCFALFDELPEFRNVGRHLLAYERR</sequence>
<name>A0ABT3GFA2_9BACT</name>
<accession>A0ABT3GFA2</accession>
<evidence type="ECO:0000313" key="2">
    <source>
        <dbReference type="Proteomes" id="UP001320876"/>
    </source>
</evidence>
<evidence type="ECO:0000313" key="1">
    <source>
        <dbReference type="EMBL" id="MCW1922300.1"/>
    </source>
</evidence>
<dbReference type="Proteomes" id="UP001320876">
    <property type="component" value="Unassembled WGS sequence"/>
</dbReference>
<dbReference type="InterPro" id="IPR012348">
    <property type="entry name" value="RNR-like"/>
</dbReference>
<reference evidence="1 2" key="1">
    <citation type="submission" date="2022-10" db="EMBL/GenBank/DDBJ databases">
        <title>Luteolibacter arcticus strain CCTCC AB 2014275, whole genome shotgun sequencing project.</title>
        <authorList>
            <person name="Zhao G."/>
            <person name="Shen L."/>
        </authorList>
    </citation>
    <scope>NUCLEOTIDE SEQUENCE [LARGE SCALE GENOMIC DNA]</scope>
    <source>
        <strain evidence="1 2">CCTCC AB 2014275</strain>
    </source>
</reference>
<keyword evidence="2" id="KW-1185">Reference proteome</keyword>
<dbReference type="InterPro" id="IPR009078">
    <property type="entry name" value="Ferritin-like_SF"/>
</dbReference>
<comment type="caution">
    <text evidence="1">The sequence shown here is derived from an EMBL/GenBank/DDBJ whole genome shotgun (WGS) entry which is preliminary data.</text>
</comment>
<dbReference type="SUPFAM" id="SSF47240">
    <property type="entry name" value="Ferritin-like"/>
    <property type="match status" value="1"/>
</dbReference>
<gene>
    <name evidence="1" type="ORF">OKA05_07025</name>
</gene>
<dbReference type="InterPro" id="IPR025859">
    <property type="entry name" value="AurF/CmlI"/>
</dbReference>
<dbReference type="RefSeq" id="WP_264486409.1">
    <property type="nucleotide sequence ID" value="NZ_JAPDDT010000002.1"/>
</dbReference>
<dbReference type="EMBL" id="JAPDDT010000002">
    <property type="protein sequence ID" value="MCW1922300.1"/>
    <property type="molecule type" value="Genomic_DNA"/>
</dbReference>
<proteinExistence type="predicted"/>